<evidence type="ECO:0000256" key="1">
    <source>
        <dbReference type="SAM" id="SignalP"/>
    </source>
</evidence>
<reference evidence="2" key="1">
    <citation type="submission" date="2020-04" db="EMBL/GenBank/DDBJ databases">
        <authorList>
            <person name="Zhang T."/>
        </authorList>
    </citation>
    <scope>NUCLEOTIDE SEQUENCE</scope>
    <source>
        <strain evidence="2">HKST-UBA12</strain>
    </source>
</reference>
<organism evidence="2 3">
    <name type="scientific">Candidatus Dojkabacteria bacterium</name>
    <dbReference type="NCBI Taxonomy" id="2099670"/>
    <lineage>
        <taxon>Bacteria</taxon>
        <taxon>Candidatus Dojkabacteria</taxon>
    </lineage>
</organism>
<feature type="chain" id="PRO_5037071788" description="Lipoprotein" evidence="1">
    <location>
        <begin position="26"/>
        <end position="147"/>
    </location>
</feature>
<gene>
    <name evidence="2" type="ORF">KC640_01105</name>
</gene>
<dbReference type="Proteomes" id="UP000760819">
    <property type="component" value="Unassembled WGS sequence"/>
</dbReference>
<dbReference type="AlphaFoldDB" id="A0A955I6X7"/>
<comment type="caution">
    <text evidence="2">The sequence shown here is derived from an EMBL/GenBank/DDBJ whole genome shotgun (WGS) entry which is preliminary data.</text>
</comment>
<accession>A0A955I6X7</accession>
<dbReference type="EMBL" id="JAGQLI010000056">
    <property type="protein sequence ID" value="MCA9379002.1"/>
    <property type="molecule type" value="Genomic_DNA"/>
</dbReference>
<evidence type="ECO:0000313" key="3">
    <source>
        <dbReference type="Proteomes" id="UP000760819"/>
    </source>
</evidence>
<feature type="signal peptide" evidence="1">
    <location>
        <begin position="1"/>
        <end position="25"/>
    </location>
</feature>
<protein>
    <recommendedName>
        <fullName evidence="4">Lipoprotein</fullName>
    </recommendedName>
</protein>
<sequence>MRKYSALVFVFLIALLLVGCMPTQSTDDTQTQQQGGGGAVEDVNSCVANCSVVGGGLAATCNQGCWIQEAERAGDPQLCISNLDEEVLQMGCVANVAEAEGDPEMCSILGDSADLCYSAYAADQGDITVCDKIQDSMYRAVCQATFE</sequence>
<name>A0A955I6X7_9BACT</name>
<evidence type="ECO:0008006" key="4">
    <source>
        <dbReference type="Google" id="ProtNLM"/>
    </source>
</evidence>
<proteinExistence type="predicted"/>
<evidence type="ECO:0000313" key="2">
    <source>
        <dbReference type="EMBL" id="MCA9379002.1"/>
    </source>
</evidence>
<reference evidence="2" key="2">
    <citation type="journal article" date="2021" name="Microbiome">
        <title>Successional dynamics and alternative stable states in a saline activated sludge microbial community over 9 years.</title>
        <authorList>
            <person name="Wang Y."/>
            <person name="Ye J."/>
            <person name="Ju F."/>
            <person name="Liu L."/>
            <person name="Boyd J.A."/>
            <person name="Deng Y."/>
            <person name="Parks D.H."/>
            <person name="Jiang X."/>
            <person name="Yin X."/>
            <person name="Woodcroft B.J."/>
            <person name="Tyson G.W."/>
            <person name="Hugenholtz P."/>
            <person name="Polz M.F."/>
            <person name="Zhang T."/>
        </authorList>
    </citation>
    <scope>NUCLEOTIDE SEQUENCE</scope>
    <source>
        <strain evidence="2">HKST-UBA12</strain>
    </source>
</reference>
<dbReference type="PROSITE" id="PS51257">
    <property type="entry name" value="PROKAR_LIPOPROTEIN"/>
    <property type="match status" value="1"/>
</dbReference>
<keyword evidence="1" id="KW-0732">Signal</keyword>